<organism evidence="2 3">
    <name type="scientific">Megasphaera elsdenii</name>
    <dbReference type="NCBI Taxonomy" id="907"/>
    <lineage>
        <taxon>Bacteria</taxon>
        <taxon>Bacillati</taxon>
        <taxon>Bacillota</taxon>
        <taxon>Negativicutes</taxon>
        <taxon>Veillonellales</taxon>
        <taxon>Veillonellaceae</taxon>
        <taxon>Megasphaera</taxon>
    </lineage>
</organism>
<dbReference type="RefSeq" id="WP_169012968.1">
    <property type="nucleotide sequence ID" value="NZ_JABBJH010000001.1"/>
</dbReference>
<accession>A0A848EPM4</accession>
<gene>
    <name evidence="2" type="ORF">HG933_01005</name>
</gene>
<dbReference type="Proteomes" id="UP000536773">
    <property type="component" value="Unassembled WGS sequence"/>
</dbReference>
<sequence>MDEYEKLKELYEHMMVVRKDSRQHIQELCVALDNGLWFPERQQQAVRDDLQALSQAQDALCQALAQVQIATADKADELGERIEAWHREQENREAMKAMVHQLEGIFDVAYVGTDESIASQFRQMQGDVKALLGLSLTFDELSARAEKYIRFLEAVHFDGPLLDRDLADSLRSQFGGDISLACIYHDFRLTEGQSTAAPEEPTAKVPPTPAFTPAPEPTPVPALEKATSAPAMPDGITLVQQKPLRAKLKGAKSFTHDIQQFAEQTEGMAIFWLMALCFHDFVGEGDEARLSMGLQERQKKMGAHTFANSLQAIRNRFLDWGLAAKYQWGTQTFYRLTPETYDVLKRDKVRKYFDIPYFTRMTDWTCFSRLYEMERFVLQVLDHSPYEIAFFRAQRQAFFGYVIFGKSMVVDDGTFLPAYLLIRPPFSEAELEANQKDFQYLAKSTAVKLLLTDSREYAKPWMTRFGTEDIYVALTHPDEKGDFLFSSKGEVLTADDLFAVAVKKAEVDIPDCLDIREKTQKMLFLNEHVAEIPDLDGPDESDAPGVPEEPEETEKTEEVQPESVPSEEAVPDSTADAVTDRADALQSFCQLLQKGHRAEGSFWLHALASTAGPDEEAWDALSDEIAYILDDPLYDPAAHSDGFDFWDSMISLPAIEMGQSRDVLNAAAMVRAFFAPAEPKGYLLSKTWSRINEEPNEAFTVIPVLKQFVSLCKNFADTQGMSLAYGLQQHASDRQPVDLDGARQAVAEQYQALCMDERKPSPHPRLRGLRSQLYGGHGQVVPYFKDVDAFSLTELSDFCNTFLNTPLTADTPVNRIEDRLVNENKVKEYLDGVWFSIPVGERKNERFLGKDATQQIKLIKKSVLILCRYILAKQAAQHEQNQHGLSPDVLTQQRQKGLDLLQQAQAELAGQTVDTVMDELAKAVLQALLNDLTRQFQGCSSGEPYYAPLLKANAFELDSDYLPDLTPDYDGEYPLVPHLQQYIRMLLTQPTADLSWQDAYHQAVRVYNLGIARQIAGLDDAVKRVGKRDTVLQYGLQYAAADTENYRSDVELAANYGKIIGKERMEHYFSVADTARSHFKKTQNFALYKDLLQSCLKHIDEEAEPRRQSVQRELDQFRSQIQEEDLSWLDPIQAWLDHGNLTIVEDYLHRCAHKSPREMKLILNYQGDFGLKTFTQFLEQYQAEFDLCNKNKKLSLKNIYDQKPGIRNKRVHDRLNRKEKDGLDFVEAWSAESSAPGKSMKPLLEGLGYGNIADIQVSRAEKNCTCYSVKFEKNPPRFHHPFAVFGSGAYYNGLNVVLFRGSHTPQSIVNEVSRLSVAKEKGTLFFLDSALTLSDRRELARLMKTNLDMQNVLVLDRVLALYLTHFEKNDRNDKLLAMALPFAYVQPFISEARIPPEMFIGRSAELAAIQDMAGPVFVYGGRQLGKSALLRQTRYLTHHPEQGNYAIYLDIKNKDGDAVLGDTCDELRRAGILNKHVRTWDELGRSLKDLWSQGKKNIDKLMILYDESDHFLVDAAAQQNRPIEVLKDIRDYVPGHFKFIFAGLHNVIRFDRRQLGDNTVFAQLDHLVVKPFGYLEANELLLKPLSYLGFEIRNQDIISTILAQTNYFPGLIQYYGKNLVESIRSQYKNQLFTDCNTPPYPLDESYLKDLLKDEKFRQKIDDLFMITLELDADNYYAIIALVVAYQYQYEQQRVVPVTLDTIRDVCAAYEVHKIADMRDEQLQALIDEMTDLNILHQEEGGKGYVFNRYNFYMMMGDWDDIERKLREYGNA</sequence>
<name>A0A848EPM4_MEGEL</name>
<comment type="caution">
    <text evidence="2">The sequence shown here is derived from an EMBL/GenBank/DDBJ whole genome shotgun (WGS) entry which is preliminary data.</text>
</comment>
<protein>
    <submittedName>
        <fullName evidence="2">Uncharacterized protein</fullName>
    </submittedName>
</protein>
<proteinExistence type="predicted"/>
<dbReference type="EMBL" id="JABBJH010000001">
    <property type="protein sequence ID" value="NMK37996.1"/>
    <property type="molecule type" value="Genomic_DNA"/>
</dbReference>
<feature type="compositionally biased region" description="Acidic residues" evidence="1">
    <location>
        <begin position="533"/>
        <end position="555"/>
    </location>
</feature>
<dbReference type="InterPro" id="IPR027417">
    <property type="entry name" value="P-loop_NTPase"/>
</dbReference>
<feature type="compositionally biased region" description="Pro residues" evidence="1">
    <location>
        <begin position="204"/>
        <end position="216"/>
    </location>
</feature>
<dbReference type="SUPFAM" id="SSF52540">
    <property type="entry name" value="P-loop containing nucleoside triphosphate hydrolases"/>
    <property type="match status" value="1"/>
</dbReference>
<evidence type="ECO:0000313" key="3">
    <source>
        <dbReference type="Proteomes" id="UP000536773"/>
    </source>
</evidence>
<dbReference type="Gene3D" id="3.40.50.300">
    <property type="entry name" value="P-loop containing nucleotide triphosphate hydrolases"/>
    <property type="match status" value="1"/>
</dbReference>
<evidence type="ECO:0000313" key="2">
    <source>
        <dbReference type="EMBL" id="NMK37996.1"/>
    </source>
</evidence>
<evidence type="ECO:0000256" key="1">
    <source>
        <dbReference type="SAM" id="MobiDB-lite"/>
    </source>
</evidence>
<feature type="region of interest" description="Disordered" evidence="1">
    <location>
        <begin position="193"/>
        <end position="216"/>
    </location>
</feature>
<reference evidence="2 3" key="1">
    <citation type="submission" date="2020-04" db="EMBL/GenBank/DDBJ databases">
        <authorList>
            <person name="Hitch T.C.A."/>
            <person name="Wylensek D."/>
            <person name="Clavel T."/>
        </authorList>
    </citation>
    <scope>NUCLEOTIDE SEQUENCE [LARGE SCALE GENOMIC DNA]</scope>
    <source>
        <strain evidence="2 3">WCA-386-APC-2A</strain>
    </source>
</reference>
<feature type="compositionally biased region" description="Low complexity" evidence="1">
    <location>
        <begin position="561"/>
        <end position="573"/>
    </location>
</feature>
<feature type="region of interest" description="Disordered" evidence="1">
    <location>
        <begin position="531"/>
        <end position="577"/>
    </location>
</feature>